<dbReference type="PIRSF" id="PIRSF037903">
    <property type="entry name" value="Subtilisin_rel_GFO_2223"/>
    <property type="match status" value="1"/>
</dbReference>
<feature type="active site" description="Charge relay system" evidence="6">
    <location>
        <position position="212"/>
    </location>
</feature>
<evidence type="ECO:0000313" key="10">
    <source>
        <dbReference type="EMBL" id="AZQ44776.1"/>
    </source>
</evidence>
<dbReference type="PROSITE" id="PS51892">
    <property type="entry name" value="SUBTILASE"/>
    <property type="match status" value="1"/>
</dbReference>
<name>A0A3S9MZT3_9FLAO</name>
<evidence type="ECO:0000256" key="1">
    <source>
        <dbReference type="ARBA" id="ARBA00011073"/>
    </source>
</evidence>
<dbReference type="InterPro" id="IPR017317">
    <property type="entry name" value="Pept_S8_subtilisin_bacteroid-2"/>
</dbReference>
<keyword evidence="3 7" id="KW-0732">Signal</keyword>
<proteinExistence type="inferred from homology"/>
<feature type="active site" description="Charge relay system" evidence="6">
    <location>
        <position position="390"/>
    </location>
</feature>
<keyword evidence="2 6" id="KW-0645">Protease</keyword>
<dbReference type="EMBL" id="CP034549">
    <property type="protein sequence ID" value="AZQ44776.1"/>
    <property type="molecule type" value="Genomic_DNA"/>
</dbReference>
<accession>A0A3S9MZT3</accession>
<sequence>MKKIIFIVTTLLLVGELSAQQLHAWVYFTDKPQEQAFLDNPTTMLTQRALDRKQRHGITLDERDVPMNQTYVATIKQQTGIDYRTQSKWNNCVHVVGQFEDIEALNNLDFVERVDYADQSKSASQIELNQFKEDLDPPLDYGSATNQIEMIALDELHDAGHIGTDVIIAVTDSGFPGVDTNTAFEQMRSNRNLLGGYDFVDGDESIYGNNFHGARVLSIMGASRDTQFEGSAPDASYYLYRTEDETSETPVEMSYWVAAAERADSLGVDVVNVSLGYLQFANDNESLTYEDMNGSSFISRGAEIAAAKGLLVVTSAGNFGRVNSYPYIAAPADADGVFTIGSVTANESKSDFSSIGPTFDGRIKPDVVAQGSSTILINESDDLRSGNGTSYSSPVIAGAMASLVGAFPDRTPQELMEAVRQSATQADNPDNQLGYGIPDFGAVFNTLSNDFVQQPKDFKYYVRSNILTIVAGDISVSKVSIFNLQGQLLLNNATGKSSFDLNTLSSGIYIVALNDGLNSFKIVID</sequence>
<dbReference type="GO" id="GO:0006508">
    <property type="term" value="P:proteolysis"/>
    <property type="evidence" value="ECO:0007669"/>
    <property type="project" value="UniProtKB-KW"/>
</dbReference>
<feature type="chain" id="PRO_5019534945" evidence="7">
    <location>
        <begin position="25"/>
        <end position="525"/>
    </location>
</feature>
<dbReference type="Pfam" id="PF00082">
    <property type="entry name" value="Peptidase_S8"/>
    <property type="match status" value="1"/>
</dbReference>
<dbReference type="InterPro" id="IPR026444">
    <property type="entry name" value="Secre_tail"/>
</dbReference>
<evidence type="ECO:0000256" key="3">
    <source>
        <dbReference type="ARBA" id="ARBA00022729"/>
    </source>
</evidence>
<dbReference type="InterPro" id="IPR000209">
    <property type="entry name" value="Peptidase_S8/S53_dom"/>
</dbReference>
<dbReference type="InterPro" id="IPR036852">
    <property type="entry name" value="Peptidase_S8/S53_dom_sf"/>
</dbReference>
<feature type="active site" description="Charge relay system" evidence="6">
    <location>
        <position position="172"/>
    </location>
</feature>
<keyword evidence="4 6" id="KW-0378">Hydrolase</keyword>
<protein>
    <submittedName>
        <fullName evidence="10">T9SS type A sorting domain-containing protein</fullName>
    </submittedName>
</protein>
<evidence type="ECO:0000259" key="8">
    <source>
        <dbReference type="Pfam" id="PF00082"/>
    </source>
</evidence>
<dbReference type="PANTHER" id="PTHR43806:SF67">
    <property type="entry name" value="EGF-LIKE DOMAIN-CONTAINING PROTEIN"/>
    <property type="match status" value="1"/>
</dbReference>
<evidence type="ECO:0000256" key="6">
    <source>
        <dbReference type="PROSITE-ProRule" id="PRU01240"/>
    </source>
</evidence>
<dbReference type="RefSeq" id="WP_126448491.1">
    <property type="nucleotide sequence ID" value="NZ_CP034549.1"/>
</dbReference>
<comment type="similarity">
    <text evidence="1 6">Belongs to the peptidase S8 family.</text>
</comment>
<evidence type="ECO:0000256" key="2">
    <source>
        <dbReference type="ARBA" id="ARBA00022670"/>
    </source>
</evidence>
<dbReference type="GO" id="GO:0004252">
    <property type="term" value="F:serine-type endopeptidase activity"/>
    <property type="evidence" value="ECO:0007669"/>
    <property type="project" value="UniProtKB-UniRule"/>
</dbReference>
<dbReference type="Pfam" id="PF18962">
    <property type="entry name" value="Por_Secre_tail"/>
    <property type="match status" value="1"/>
</dbReference>
<dbReference type="OrthoDB" id="1407599at2"/>
<dbReference type="PROSITE" id="PS00138">
    <property type="entry name" value="SUBTILASE_SER"/>
    <property type="match status" value="1"/>
</dbReference>
<dbReference type="NCBIfam" id="TIGR04183">
    <property type="entry name" value="Por_Secre_tail"/>
    <property type="match status" value="1"/>
</dbReference>
<evidence type="ECO:0000313" key="11">
    <source>
        <dbReference type="Proteomes" id="UP000279600"/>
    </source>
</evidence>
<dbReference type="AlphaFoldDB" id="A0A3S9MZT3"/>
<feature type="domain" description="Secretion system C-terminal sorting" evidence="9">
    <location>
        <begin position="465"/>
        <end position="524"/>
    </location>
</feature>
<dbReference type="CDD" id="cd07493">
    <property type="entry name" value="Peptidases_S8_9"/>
    <property type="match status" value="1"/>
</dbReference>
<dbReference type="InterPro" id="IPR050131">
    <property type="entry name" value="Peptidase_S8_subtilisin-like"/>
</dbReference>
<dbReference type="PRINTS" id="PR00723">
    <property type="entry name" value="SUBTILISIN"/>
</dbReference>
<dbReference type="KEGG" id="noj:EJ995_11225"/>
<gene>
    <name evidence="10" type="ORF">EJ995_11225</name>
</gene>
<keyword evidence="5 6" id="KW-0720">Serine protease</keyword>
<dbReference type="InterPro" id="IPR023828">
    <property type="entry name" value="Peptidase_S8_Ser-AS"/>
</dbReference>
<evidence type="ECO:0000256" key="4">
    <source>
        <dbReference type="ARBA" id="ARBA00022801"/>
    </source>
</evidence>
<evidence type="ECO:0000259" key="9">
    <source>
        <dbReference type="Pfam" id="PF18962"/>
    </source>
</evidence>
<dbReference type="PANTHER" id="PTHR43806">
    <property type="entry name" value="PEPTIDASE S8"/>
    <property type="match status" value="1"/>
</dbReference>
<dbReference type="SUPFAM" id="SSF52743">
    <property type="entry name" value="Subtilisin-like"/>
    <property type="match status" value="1"/>
</dbReference>
<evidence type="ECO:0000256" key="7">
    <source>
        <dbReference type="SAM" id="SignalP"/>
    </source>
</evidence>
<reference evidence="10 11" key="1">
    <citation type="submission" date="2018-12" db="EMBL/GenBank/DDBJ databases">
        <title>Complete genome of Nonlabens sp. MJ115.</title>
        <authorList>
            <person name="Choi H.S."/>
            <person name="Jung J."/>
        </authorList>
    </citation>
    <scope>NUCLEOTIDE SEQUENCE [LARGE SCALE GENOMIC DNA]</scope>
    <source>
        <strain evidence="10 11">MJ115</strain>
    </source>
</reference>
<dbReference type="Gene3D" id="3.40.50.200">
    <property type="entry name" value="Peptidase S8/S53 domain"/>
    <property type="match status" value="1"/>
</dbReference>
<feature type="signal peptide" evidence="7">
    <location>
        <begin position="1"/>
        <end position="24"/>
    </location>
</feature>
<dbReference type="InterPro" id="IPR015500">
    <property type="entry name" value="Peptidase_S8_subtilisin-rel"/>
</dbReference>
<feature type="domain" description="Peptidase S8/S53" evidence="8">
    <location>
        <begin position="163"/>
        <end position="436"/>
    </location>
</feature>
<dbReference type="Proteomes" id="UP000279600">
    <property type="component" value="Chromosome"/>
</dbReference>
<organism evidence="10 11">
    <name type="scientific">Nonlabens ponticola</name>
    <dbReference type="NCBI Taxonomy" id="2496866"/>
    <lineage>
        <taxon>Bacteria</taxon>
        <taxon>Pseudomonadati</taxon>
        <taxon>Bacteroidota</taxon>
        <taxon>Flavobacteriia</taxon>
        <taxon>Flavobacteriales</taxon>
        <taxon>Flavobacteriaceae</taxon>
        <taxon>Nonlabens</taxon>
    </lineage>
</organism>
<keyword evidence="11" id="KW-1185">Reference proteome</keyword>
<evidence type="ECO:0000256" key="5">
    <source>
        <dbReference type="ARBA" id="ARBA00022825"/>
    </source>
</evidence>